<dbReference type="Gene3D" id="3.40.109.10">
    <property type="entry name" value="NADH Oxidase"/>
    <property type="match status" value="1"/>
</dbReference>
<dbReference type="EMBL" id="JARJBB010000004">
    <property type="protein sequence ID" value="MDF3299108.1"/>
    <property type="molecule type" value="Genomic_DNA"/>
</dbReference>
<proteinExistence type="predicted"/>
<evidence type="ECO:0000313" key="3">
    <source>
        <dbReference type="Proteomes" id="UP001221150"/>
    </source>
</evidence>
<dbReference type="RefSeq" id="WP_276108651.1">
    <property type="nucleotide sequence ID" value="NZ_JARJBB010000004.1"/>
</dbReference>
<dbReference type="InterPro" id="IPR050627">
    <property type="entry name" value="Nitroreductase/BluB"/>
</dbReference>
<evidence type="ECO:0000313" key="2">
    <source>
        <dbReference type="EMBL" id="MDF3299108.1"/>
    </source>
</evidence>
<protein>
    <submittedName>
        <fullName evidence="2">Nitroreductase</fullName>
    </submittedName>
</protein>
<dbReference type="InterPro" id="IPR000415">
    <property type="entry name" value="Nitroreductase-like"/>
</dbReference>
<comment type="caution">
    <text evidence="2">The sequence shown here is derived from an EMBL/GenBank/DDBJ whole genome shotgun (WGS) entry which is preliminary data.</text>
</comment>
<evidence type="ECO:0000256" key="1">
    <source>
        <dbReference type="SAM" id="MobiDB-lite"/>
    </source>
</evidence>
<keyword evidence="3" id="KW-1185">Reference proteome</keyword>
<dbReference type="PANTHER" id="PTHR23026">
    <property type="entry name" value="NADPH NITROREDUCTASE"/>
    <property type="match status" value="1"/>
</dbReference>
<dbReference type="PANTHER" id="PTHR23026:SF123">
    <property type="entry name" value="NAD(P)H NITROREDUCTASE RV3131-RELATED"/>
    <property type="match status" value="1"/>
</dbReference>
<feature type="compositionally biased region" description="Low complexity" evidence="1">
    <location>
        <begin position="116"/>
        <end position="126"/>
    </location>
</feature>
<dbReference type="SUPFAM" id="SSF55469">
    <property type="entry name" value="FMN-dependent nitroreductase-like"/>
    <property type="match status" value="2"/>
</dbReference>
<sequence>MTARDVDAPAVAALVADAVLAPSMHNAQPWTFRHRTGDGVLELRADLERAMPRTDPHDRSLTIGCGAALFNLRVAAAHAGLAPAVRLLPDPGDPVLLAEMHLAAAAPGPAPGPGTPGAEAPGPAPDAELAALHPAVRLRHTSRHPFTDQEIPEPVRDALCAAAAREGALLSFTHPWHGDFLLDLVRDAEARDLRDAAGREELERWTRLGAEADTAVDGVPDYAFGPRKSDGRAPWRDFAGRRPVAGQGSTAFERQPHLALLSTHGDRPADWLGAGQALEHVLLRATLSGLSTSLTSHALESVELRRLVRDPVTGEGPVQMVLRLGYGPPGTATPRRPVDEVLTFG</sequence>
<organism evidence="2 3">
    <name type="scientific">Streptomyces tropicalis</name>
    <dbReference type="NCBI Taxonomy" id="3034234"/>
    <lineage>
        <taxon>Bacteria</taxon>
        <taxon>Bacillati</taxon>
        <taxon>Actinomycetota</taxon>
        <taxon>Actinomycetes</taxon>
        <taxon>Kitasatosporales</taxon>
        <taxon>Streptomycetaceae</taxon>
        <taxon>Streptomyces</taxon>
    </lineage>
</organism>
<gene>
    <name evidence="2" type="ORF">P3H78_10765</name>
</gene>
<dbReference type="NCBIfam" id="NF047509">
    <property type="entry name" value="Rv3131_FMN_oxido"/>
    <property type="match status" value="1"/>
</dbReference>
<reference evidence="2 3" key="1">
    <citation type="submission" date="2023-03" db="EMBL/GenBank/DDBJ databases">
        <title>Draft genome sequence of Streptomyces sp. K1PA1 isolated from peat swamp forest in Thailand.</title>
        <authorList>
            <person name="Klaysubun C."/>
            <person name="Duangmal K."/>
        </authorList>
    </citation>
    <scope>NUCLEOTIDE SEQUENCE [LARGE SCALE GENOMIC DNA]</scope>
    <source>
        <strain evidence="2 3">K1PA1</strain>
    </source>
</reference>
<feature type="region of interest" description="Disordered" evidence="1">
    <location>
        <begin position="106"/>
        <end position="126"/>
    </location>
</feature>
<dbReference type="Proteomes" id="UP001221150">
    <property type="component" value="Unassembled WGS sequence"/>
</dbReference>
<accession>A0ABT6A389</accession>
<name>A0ABT6A389_9ACTN</name>